<dbReference type="EMBL" id="VCIW01000002">
    <property type="protein sequence ID" value="TLS53644.1"/>
    <property type="molecule type" value="Genomic_DNA"/>
</dbReference>
<dbReference type="Gene3D" id="3.90.245.10">
    <property type="entry name" value="Ribonucleoside hydrolase-like"/>
    <property type="match status" value="1"/>
</dbReference>
<dbReference type="GO" id="GO:0005829">
    <property type="term" value="C:cytosol"/>
    <property type="evidence" value="ECO:0007669"/>
    <property type="project" value="TreeGrafter"/>
</dbReference>
<dbReference type="SUPFAM" id="SSF53590">
    <property type="entry name" value="Nucleoside hydrolase"/>
    <property type="match status" value="1"/>
</dbReference>
<keyword evidence="1" id="KW-0378">Hydrolase</keyword>
<evidence type="ECO:0000313" key="4">
    <source>
        <dbReference type="EMBL" id="TLS53644.1"/>
    </source>
</evidence>
<gene>
    <name evidence="4" type="ORF">FE782_05065</name>
</gene>
<dbReference type="PANTHER" id="PTHR12304:SF46">
    <property type="entry name" value="INOSINE-ADENOSINE-GUANOSINE-NUCLEOSIDE HYDROLASE"/>
    <property type="match status" value="1"/>
</dbReference>
<organism evidence="4 5">
    <name type="scientific">Paenibacillus antri</name>
    <dbReference type="NCBI Taxonomy" id="2582848"/>
    <lineage>
        <taxon>Bacteria</taxon>
        <taxon>Bacillati</taxon>
        <taxon>Bacillota</taxon>
        <taxon>Bacilli</taxon>
        <taxon>Bacillales</taxon>
        <taxon>Paenibacillaceae</taxon>
        <taxon>Paenibacillus</taxon>
    </lineage>
</organism>
<protein>
    <submittedName>
        <fullName evidence="4">ABC transporter substrate-binding protein</fullName>
    </submittedName>
</protein>
<evidence type="ECO:0000256" key="1">
    <source>
        <dbReference type="ARBA" id="ARBA00022801"/>
    </source>
</evidence>
<dbReference type="Pfam" id="PF01156">
    <property type="entry name" value="IU_nuc_hydro"/>
    <property type="match status" value="1"/>
</dbReference>
<dbReference type="Proteomes" id="UP000309676">
    <property type="component" value="Unassembled WGS sequence"/>
</dbReference>
<feature type="domain" description="Inosine/uridine-preferring nucleoside hydrolase" evidence="3">
    <location>
        <begin position="6"/>
        <end position="303"/>
    </location>
</feature>
<sequence length="315" mass="34741">MNKKLVYMNHDGGVDDLVSLAAVLLMQDVELLGVGVIPGDCYLEPAVSASRKIIDVFGSGANVETAASDSRAKNPFPKEWRMHAYFVDALPMLNEKDEPSAPLVEEPAHLHLARKLREADRKVTLLFTGPLTDLSRALLAAPDIEDNIESLVWMGGSFKGTGNIIEPEHDGTAEWNAFWDPEAAADVWRSGIDIIAYPLLATDQVPWTVARRNAWARERRHPALDFAAQCYAMCPPLVHVHANDTYFLWDLLTTSHLGGAPIATLREVACRVHASGPSQGRIEEADGCRTIRIAEKIDAEAFFAYMTSLFKTYKG</sequence>
<dbReference type="GO" id="GO:0006152">
    <property type="term" value="P:purine nucleoside catabolic process"/>
    <property type="evidence" value="ECO:0007669"/>
    <property type="project" value="TreeGrafter"/>
</dbReference>
<dbReference type="PANTHER" id="PTHR12304">
    <property type="entry name" value="INOSINE-URIDINE PREFERRING NUCLEOSIDE HYDROLASE"/>
    <property type="match status" value="1"/>
</dbReference>
<name>A0A5R9GJG6_9BACL</name>
<proteinExistence type="predicted"/>
<reference evidence="4 5" key="1">
    <citation type="submission" date="2019-05" db="EMBL/GenBank/DDBJ databases">
        <authorList>
            <person name="Narsing Rao M.P."/>
            <person name="Li W.J."/>
        </authorList>
    </citation>
    <scope>NUCLEOTIDE SEQUENCE [LARGE SCALE GENOMIC DNA]</scope>
    <source>
        <strain evidence="4 5">SYSU_K30003</strain>
    </source>
</reference>
<comment type="caution">
    <text evidence="4">The sequence shown here is derived from an EMBL/GenBank/DDBJ whole genome shotgun (WGS) entry which is preliminary data.</text>
</comment>
<dbReference type="AlphaFoldDB" id="A0A5R9GJG6"/>
<evidence type="ECO:0000259" key="3">
    <source>
        <dbReference type="Pfam" id="PF01156"/>
    </source>
</evidence>
<keyword evidence="5" id="KW-1185">Reference proteome</keyword>
<evidence type="ECO:0000313" key="5">
    <source>
        <dbReference type="Proteomes" id="UP000309676"/>
    </source>
</evidence>
<dbReference type="InterPro" id="IPR023186">
    <property type="entry name" value="IUNH"/>
</dbReference>
<keyword evidence="2" id="KW-0326">Glycosidase</keyword>
<accession>A0A5R9GJG6</accession>
<dbReference type="RefSeq" id="WP_138192962.1">
    <property type="nucleotide sequence ID" value="NZ_VCIW01000002.1"/>
</dbReference>
<dbReference type="InterPro" id="IPR036452">
    <property type="entry name" value="Ribo_hydro-like"/>
</dbReference>
<evidence type="ECO:0000256" key="2">
    <source>
        <dbReference type="ARBA" id="ARBA00023295"/>
    </source>
</evidence>
<dbReference type="GO" id="GO:0008477">
    <property type="term" value="F:purine nucleosidase activity"/>
    <property type="evidence" value="ECO:0007669"/>
    <property type="project" value="TreeGrafter"/>
</dbReference>
<dbReference type="CDD" id="cd02647">
    <property type="entry name" value="nuc_hydro_TvIAG"/>
    <property type="match status" value="1"/>
</dbReference>
<dbReference type="OrthoDB" id="9797882at2"/>
<dbReference type="InterPro" id="IPR001910">
    <property type="entry name" value="Inosine/uridine_hydrolase_dom"/>
</dbReference>